<feature type="non-terminal residue" evidence="2">
    <location>
        <position position="197"/>
    </location>
</feature>
<evidence type="ECO:0000256" key="1">
    <source>
        <dbReference type="SAM" id="MobiDB-lite"/>
    </source>
</evidence>
<comment type="caution">
    <text evidence="2">The sequence shown here is derived from an EMBL/GenBank/DDBJ whole genome shotgun (WGS) entry which is preliminary data.</text>
</comment>
<feature type="compositionally biased region" description="Basic and acidic residues" evidence="1">
    <location>
        <begin position="46"/>
        <end position="77"/>
    </location>
</feature>
<proteinExistence type="predicted"/>
<name>V8NCI3_OPHHA</name>
<keyword evidence="3" id="KW-1185">Reference proteome</keyword>
<dbReference type="AlphaFoldDB" id="V8NCI3"/>
<evidence type="ECO:0000313" key="3">
    <source>
        <dbReference type="Proteomes" id="UP000018936"/>
    </source>
</evidence>
<organism evidence="2 3">
    <name type="scientific">Ophiophagus hannah</name>
    <name type="common">King cobra</name>
    <name type="synonym">Naja hannah</name>
    <dbReference type="NCBI Taxonomy" id="8665"/>
    <lineage>
        <taxon>Eukaryota</taxon>
        <taxon>Metazoa</taxon>
        <taxon>Chordata</taxon>
        <taxon>Craniata</taxon>
        <taxon>Vertebrata</taxon>
        <taxon>Euteleostomi</taxon>
        <taxon>Lepidosauria</taxon>
        <taxon>Squamata</taxon>
        <taxon>Bifurcata</taxon>
        <taxon>Unidentata</taxon>
        <taxon>Episquamata</taxon>
        <taxon>Toxicofera</taxon>
        <taxon>Serpentes</taxon>
        <taxon>Colubroidea</taxon>
        <taxon>Elapidae</taxon>
        <taxon>Elapinae</taxon>
        <taxon>Ophiophagus</taxon>
    </lineage>
</organism>
<feature type="region of interest" description="Disordered" evidence="1">
    <location>
        <begin position="1"/>
        <end position="82"/>
    </location>
</feature>
<evidence type="ECO:0000313" key="2">
    <source>
        <dbReference type="EMBL" id="ETE59282.1"/>
    </source>
</evidence>
<dbReference type="Proteomes" id="UP000018936">
    <property type="component" value="Unassembled WGS sequence"/>
</dbReference>
<gene>
    <name evidence="2" type="primary">ZC3H13</name>
    <name evidence="2" type="ORF">L345_14991</name>
</gene>
<protein>
    <submittedName>
        <fullName evidence="2">Zinc finger CCCH domain-containing protein 13</fullName>
    </submittedName>
</protein>
<sequence length="197" mass="22688">GERERERREKRERRAGEREERERDRRGGERRGREGGRERGRKRGRDRRDREERERKVNCRGKERQSFEKPQRMERGQLKHSQSRVGVWGAWVDLGRQENKLQRQKARPARVGAHAPLASFSLAPLAILCSSFWSKNKGHSSPDSLGRDWGRFGGGAKEEVISPNITRKRRSRFQAASQKGFGAGVGCWAFAGGRETP</sequence>
<feature type="compositionally biased region" description="Basic and acidic residues" evidence="1">
    <location>
        <begin position="1"/>
        <end position="38"/>
    </location>
</feature>
<reference evidence="2 3" key="1">
    <citation type="journal article" date="2013" name="Proc. Natl. Acad. Sci. U.S.A.">
        <title>The king cobra genome reveals dynamic gene evolution and adaptation in the snake venom system.</title>
        <authorList>
            <person name="Vonk F.J."/>
            <person name="Casewell N.R."/>
            <person name="Henkel C.V."/>
            <person name="Heimberg A.M."/>
            <person name="Jansen H.J."/>
            <person name="McCleary R.J."/>
            <person name="Kerkkamp H.M."/>
            <person name="Vos R.A."/>
            <person name="Guerreiro I."/>
            <person name="Calvete J.J."/>
            <person name="Wuster W."/>
            <person name="Woods A.E."/>
            <person name="Logan J.M."/>
            <person name="Harrison R.A."/>
            <person name="Castoe T.A."/>
            <person name="de Koning A.P."/>
            <person name="Pollock D.D."/>
            <person name="Yandell M."/>
            <person name="Calderon D."/>
            <person name="Renjifo C."/>
            <person name="Currier R.B."/>
            <person name="Salgado D."/>
            <person name="Pla D."/>
            <person name="Sanz L."/>
            <person name="Hyder A.S."/>
            <person name="Ribeiro J.M."/>
            <person name="Arntzen J.W."/>
            <person name="van den Thillart G.E."/>
            <person name="Boetzer M."/>
            <person name="Pirovano W."/>
            <person name="Dirks R.P."/>
            <person name="Spaink H.P."/>
            <person name="Duboule D."/>
            <person name="McGlinn E."/>
            <person name="Kini R.M."/>
            <person name="Richardson M.K."/>
        </authorList>
    </citation>
    <scope>NUCLEOTIDE SEQUENCE</scope>
    <source>
        <tissue evidence="2">Blood</tissue>
    </source>
</reference>
<dbReference type="EMBL" id="AZIM01005704">
    <property type="protein sequence ID" value="ETE59282.1"/>
    <property type="molecule type" value="Genomic_DNA"/>
</dbReference>
<accession>V8NCI3</accession>
<feature type="non-terminal residue" evidence="2">
    <location>
        <position position="1"/>
    </location>
</feature>